<keyword evidence="2 6" id="KW-0413">Isomerase</keyword>
<dbReference type="CDD" id="cd00165">
    <property type="entry name" value="S4"/>
    <property type="match status" value="1"/>
</dbReference>
<dbReference type="PANTHER" id="PTHR21600">
    <property type="entry name" value="MITOCHONDRIAL RNA PSEUDOURIDINE SYNTHASE"/>
    <property type="match status" value="1"/>
</dbReference>
<dbReference type="InterPro" id="IPR020103">
    <property type="entry name" value="PsdUridine_synth_cat_dom_sf"/>
</dbReference>
<evidence type="ECO:0000256" key="3">
    <source>
        <dbReference type="ARBA" id="ARBA00036882"/>
    </source>
</evidence>
<comment type="function">
    <text evidence="6">Responsible for synthesis of pseudouridine from uracil.</text>
</comment>
<evidence type="ECO:0000259" key="8">
    <source>
        <dbReference type="Pfam" id="PF00849"/>
    </source>
</evidence>
<dbReference type="PROSITE" id="PS50889">
    <property type="entry name" value="S4"/>
    <property type="match status" value="1"/>
</dbReference>
<dbReference type="InterPro" id="IPR006145">
    <property type="entry name" value="PsdUridine_synth_RsuA/RluA"/>
</dbReference>
<organism evidence="9 10">
    <name type="scientific">Moraxella lacunata</name>
    <dbReference type="NCBI Taxonomy" id="477"/>
    <lineage>
        <taxon>Bacteria</taxon>
        <taxon>Pseudomonadati</taxon>
        <taxon>Pseudomonadota</taxon>
        <taxon>Gammaproteobacteria</taxon>
        <taxon>Moraxellales</taxon>
        <taxon>Moraxellaceae</taxon>
        <taxon>Moraxella</taxon>
    </lineage>
</organism>
<dbReference type="PANTHER" id="PTHR21600:SF44">
    <property type="entry name" value="RIBOSOMAL LARGE SUBUNIT PSEUDOURIDINE SYNTHASE D"/>
    <property type="match status" value="1"/>
</dbReference>
<feature type="compositionally biased region" description="Polar residues" evidence="7">
    <location>
        <begin position="54"/>
        <end position="65"/>
    </location>
</feature>
<feature type="domain" description="Pseudouridine synthase RsuA/RluA-like" evidence="8">
    <location>
        <begin position="145"/>
        <end position="299"/>
    </location>
</feature>
<comment type="catalytic activity">
    <reaction evidence="6">
        <text>a uridine in RNA = a pseudouridine in RNA</text>
        <dbReference type="Rhea" id="RHEA:48348"/>
        <dbReference type="Rhea" id="RHEA-COMP:12068"/>
        <dbReference type="Rhea" id="RHEA-COMP:12069"/>
        <dbReference type="ChEBI" id="CHEBI:65314"/>
        <dbReference type="ChEBI" id="CHEBI:65315"/>
    </reaction>
</comment>
<dbReference type="Proteomes" id="UP000254107">
    <property type="component" value="Unassembled WGS sequence"/>
</dbReference>
<dbReference type="InterPro" id="IPR006225">
    <property type="entry name" value="PsdUridine_synth_RluC/D"/>
</dbReference>
<dbReference type="InterPro" id="IPR050188">
    <property type="entry name" value="RluA_PseudoU_synthase"/>
</dbReference>
<evidence type="ECO:0000313" key="9">
    <source>
        <dbReference type="EMBL" id="STY99902.1"/>
    </source>
</evidence>
<dbReference type="SUPFAM" id="SSF55120">
    <property type="entry name" value="Pseudouridine synthase"/>
    <property type="match status" value="1"/>
</dbReference>
<dbReference type="EMBL" id="UGQC01000001">
    <property type="protein sequence ID" value="STY99902.1"/>
    <property type="molecule type" value="Genomic_DNA"/>
</dbReference>
<keyword evidence="5" id="KW-0694">RNA-binding</keyword>
<evidence type="ECO:0000256" key="5">
    <source>
        <dbReference type="PROSITE-ProRule" id="PRU00182"/>
    </source>
</evidence>
<name>A0A378QH79_MORLA</name>
<proteinExistence type="inferred from homology"/>
<evidence type="ECO:0000256" key="4">
    <source>
        <dbReference type="PIRSR" id="PIRSR606225-1"/>
    </source>
</evidence>
<dbReference type="GO" id="GO:0000455">
    <property type="term" value="P:enzyme-directed rRNA pseudouridine synthesis"/>
    <property type="evidence" value="ECO:0007669"/>
    <property type="project" value="TreeGrafter"/>
</dbReference>
<dbReference type="GO" id="GO:0003723">
    <property type="term" value="F:RNA binding"/>
    <property type="evidence" value="ECO:0007669"/>
    <property type="project" value="UniProtKB-KW"/>
</dbReference>
<dbReference type="GO" id="GO:0160140">
    <property type="term" value="F:23S rRNA pseudouridine(1911/1915/1917) synthase activity"/>
    <property type="evidence" value="ECO:0007669"/>
    <property type="project" value="UniProtKB-EC"/>
</dbReference>
<evidence type="ECO:0000256" key="6">
    <source>
        <dbReference type="RuleBase" id="RU362028"/>
    </source>
</evidence>
<feature type="region of interest" description="Disordered" evidence="7">
    <location>
        <begin position="36"/>
        <end position="65"/>
    </location>
</feature>
<dbReference type="EC" id="5.4.99.-" evidence="6"/>
<dbReference type="AlphaFoldDB" id="A0A378QH79"/>
<comment type="similarity">
    <text evidence="1 6">Belongs to the pseudouridine synthase RluA family.</text>
</comment>
<reference evidence="9 10" key="1">
    <citation type="submission" date="2018-06" db="EMBL/GenBank/DDBJ databases">
        <authorList>
            <consortium name="Pathogen Informatics"/>
            <person name="Doyle S."/>
        </authorList>
    </citation>
    <scope>NUCLEOTIDE SEQUENCE [LARGE SCALE GENOMIC DNA]</scope>
    <source>
        <strain evidence="9 10">NCTC7911</strain>
    </source>
</reference>
<dbReference type="Gene3D" id="3.10.290.10">
    <property type="entry name" value="RNA-binding S4 domain"/>
    <property type="match status" value="1"/>
</dbReference>
<evidence type="ECO:0000313" key="10">
    <source>
        <dbReference type="Proteomes" id="UP000254107"/>
    </source>
</evidence>
<dbReference type="NCBIfam" id="TIGR00005">
    <property type="entry name" value="rluA_subfam"/>
    <property type="match status" value="1"/>
</dbReference>
<keyword evidence="10" id="KW-1185">Reference proteome</keyword>
<evidence type="ECO:0000256" key="7">
    <source>
        <dbReference type="SAM" id="MobiDB-lite"/>
    </source>
</evidence>
<dbReference type="Gene3D" id="3.30.2350.10">
    <property type="entry name" value="Pseudouridine synthase"/>
    <property type="match status" value="1"/>
</dbReference>
<evidence type="ECO:0000256" key="1">
    <source>
        <dbReference type="ARBA" id="ARBA00010876"/>
    </source>
</evidence>
<dbReference type="SUPFAM" id="SSF55174">
    <property type="entry name" value="Alpha-L RNA-binding motif"/>
    <property type="match status" value="1"/>
</dbReference>
<protein>
    <recommendedName>
        <fullName evidence="6">Pseudouridine synthase</fullName>
        <ecNumber evidence="6">5.4.99.-</ecNumber>
    </recommendedName>
</protein>
<sequence length="369" mass="40608">MAYFFKVILKSNLNIAMTEHSLHAFNQTANNDDLPDLSNLSSLNDNDDEFAETGSPSPLMQSHTVGESDIGTRLDKIATDVFDGFSRVQIQGFIDDESLLVNDVPQKSKYRVKLGDILTLSAMLDNHSEDLPENIPLDVVYADDDVIVINKLVGLVVHPGAGNRTGTLVNALLYHYPDNAHLPRAGLVHRIDKDTSGLLIVARTKTAQLDLTEQLKDKSVYREYQCIATGVPSDILRHATIDAPIGRHRIHRTKMTVTDGGKPATTHIISATPLGTHYSLLHVRLETGRTHQIRVHLSHVGHFLLGDKVYGGLPKSGLAPATRQAVIDFPRQALHAHKLGFIHPTTGKALVFSRDMPSDMIKMIGVLQE</sequence>
<dbReference type="PROSITE" id="PS01129">
    <property type="entry name" value="PSI_RLU"/>
    <property type="match status" value="1"/>
</dbReference>
<dbReference type="InterPro" id="IPR036986">
    <property type="entry name" value="S4_RNA-bd_sf"/>
</dbReference>
<feature type="active site" evidence="4">
    <location>
        <position position="192"/>
    </location>
</feature>
<accession>A0A378QH79</accession>
<gene>
    <name evidence="9" type="primary">rluD</name>
    <name evidence="9" type="ORF">NCTC7911_01283</name>
</gene>
<evidence type="ECO:0000256" key="2">
    <source>
        <dbReference type="ARBA" id="ARBA00023235"/>
    </source>
</evidence>
<dbReference type="CDD" id="cd02869">
    <property type="entry name" value="PseudoU_synth_RluA_like"/>
    <property type="match status" value="1"/>
</dbReference>
<dbReference type="Pfam" id="PF00849">
    <property type="entry name" value="PseudoU_synth_2"/>
    <property type="match status" value="1"/>
</dbReference>
<dbReference type="InterPro" id="IPR006224">
    <property type="entry name" value="PsdUridine_synth_RluA-like_CS"/>
</dbReference>
<comment type="catalytic activity">
    <reaction evidence="3">
        <text>uridine(1911/1915/1917) in 23S rRNA = pseudouridine(1911/1915/1917) in 23S rRNA</text>
        <dbReference type="Rhea" id="RHEA:42524"/>
        <dbReference type="Rhea" id="RHEA-COMP:10097"/>
        <dbReference type="Rhea" id="RHEA-COMP:10098"/>
        <dbReference type="ChEBI" id="CHEBI:65314"/>
        <dbReference type="ChEBI" id="CHEBI:65315"/>
        <dbReference type="EC" id="5.4.99.23"/>
    </reaction>
</comment>